<evidence type="ECO:0000313" key="5">
    <source>
        <dbReference type="EMBL" id="STO96945.1"/>
    </source>
</evidence>
<dbReference type="InterPro" id="IPR000086">
    <property type="entry name" value="NUDIX_hydrolase_dom"/>
</dbReference>
<dbReference type="PROSITE" id="PS00893">
    <property type="entry name" value="NUDIX_BOX"/>
    <property type="match status" value="1"/>
</dbReference>
<dbReference type="Pfam" id="PF00293">
    <property type="entry name" value="NUDIX"/>
    <property type="match status" value="1"/>
</dbReference>
<reference evidence="5 6" key="1">
    <citation type="submission" date="2018-06" db="EMBL/GenBank/DDBJ databases">
        <authorList>
            <consortium name="Pathogen Informatics"/>
            <person name="Doyle S."/>
        </authorList>
    </citation>
    <scope>NUCLEOTIDE SEQUENCE [LARGE SCALE GENOMIC DNA]</scope>
    <source>
        <strain evidence="5 6">NCTC12410</strain>
    </source>
</reference>
<organism evidence="5 6">
    <name type="scientific">Helicobacter canis</name>
    <dbReference type="NCBI Taxonomy" id="29419"/>
    <lineage>
        <taxon>Bacteria</taxon>
        <taxon>Pseudomonadati</taxon>
        <taxon>Campylobacterota</taxon>
        <taxon>Epsilonproteobacteria</taxon>
        <taxon>Campylobacterales</taxon>
        <taxon>Helicobacteraceae</taxon>
        <taxon>Helicobacter</taxon>
    </lineage>
</organism>
<evidence type="ECO:0000259" key="4">
    <source>
        <dbReference type="PROSITE" id="PS51462"/>
    </source>
</evidence>
<keyword evidence="2 3" id="KW-0378">Hydrolase</keyword>
<dbReference type="PANTHER" id="PTHR11839">
    <property type="entry name" value="UDP/ADP-SUGAR PYROPHOSPHATASE"/>
    <property type="match status" value="1"/>
</dbReference>
<evidence type="ECO:0000313" key="6">
    <source>
        <dbReference type="Proteomes" id="UP000254841"/>
    </source>
</evidence>
<dbReference type="OrthoDB" id="9810648at2"/>
<dbReference type="GO" id="GO:0008893">
    <property type="term" value="F:guanosine-3',5'-bis(diphosphate) 3'-diphosphatase activity"/>
    <property type="evidence" value="ECO:0007669"/>
    <property type="project" value="TreeGrafter"/>
</dbReference>
<dbReference type="PRINTS" id="PR00502">
    <property type="entry name" value="NUDIXFAMILY"/>
</dbReference>
<evidence type="ECO:0000256" key="1">
    <source>
        <dbReference type="ARBA" id="ARBA00001936"/>
    </source>
</evidence>
<comment type="cofactor">
    <cofactor evidence="1">
        <name>Mn(2+)</name>
        <dbReference type="ChEBI" id="CHEBI:29035"/>
    </cofactor>
</comment>
<evidence type="ECO:0000256" key="2">
    <source>
        <dbReference type="ARBA" id="ARBA00022801"/>
    </source>
</evidence>
<evidence type="ECO:0000256" key="3">
    <source>
        <dbReference type="RuleBase" id="RU003476"/>
    </source>
</evidence>
<name>A0A377J3S1_9HELI</name>
<dbReference type="CDD" id="cd03671">
    <property type="entry name" value="NUDIX_Ap4A_hydrolase_plant_like"/>
    <property type="match status" value="1"/>
</dbReference>
<protein>
    <submittedName>
        <fullName evidence="5">RNA pyrophosphohydrolase</fullName>
        <ecNumber evidence="5">3.6.1.-</ecNumber>
    </submittedName>
</protein>
<proteinExistence type="inferred from homology"/>
<dbReference type="GO" id="GO:0006753">
    <property type="term" value="P:nucleoside phosphate metabolic process"/>
    <property type="evidence" value="ECO:0007669"/>
    <property type="project" value="TreeGrafter"/>
</dbReference>
<dbReference type="InterPro" id="IPR020476">
    <property type="entry name" value="Nudix_hydrolase"/>
</dbReference>
<dbReference type="InterPro" id="IPR020084">
    <property type="entry name" value="NUDIX_hydrolase_CS"/>
</dbReference>
<dbReference type="SUPFAM" id="SSF55811">
    <property type="entry name" value="Nudix"/>
    <property type="match status" value="1"/>
</dbReference>
<dbReference type="GO" id="GO:0019693">
    <property type="term" value="P:ribose phosphate metabolic process"/>
    <property type="evidence" value="ECO:0007669"/>
    <property type="project" value="TreeGrafter"/>
</dbReference>
<dbReference type="NCBIfam" id="NF001938">
    <property type="entry name" value="PRK00714.1-5"/>
    <property type="match status" value="1"/>
</dbReference>
<comment type="similarity">
    <text evidence="3">Belongs to the Nudix hydrolase family.</text>
</comment>
<dbReference type="InterPro" id="IPR022927">
    <property type="entry name" value="RppH"/>
</dbReference>
<dbReference type="InterPro" id="IPR015797">
    <property type="entry name" value="NUDIX_hydrolase-like_dom_sf"/>
</dbReference>
<dbReference type="Proteomes" id="UP000254841">
    <property type="component" value="Unassembled WGS sequence"/>
</dbReference>
<dbReference type="EMBL" id="UGHV01000001">
    <property type="protein sequence ID" value="STO96945.1"/>
    <property type="molecule type" value="Genomic_DNA"/>
</dbReference>
<dbReference type="PANTHER" id="PTHR11839:SF22">
    <property type="entry name" value="NUDIX HYDROLASE 26, CHLOROPLASTIC"/>
    <property type="match status" value="1"/>
</dbReference>
<feature type="domain" description="Nudix hydrolase" evidence="4">
    <location>
        <begin position="5"/>
        <end position="151"/>
    </location>
</feature>
<dbReference type="RefSeq" id="WP_115011235.1">
    <property type="nucleotide sequence ID" value="NZ_UGHV01000001.1"/>
</dbReference>
<accession>A0A377J3S1</accession>
<dbReference type="AlphaFoldDB" id="A0A377J3S1"/>
<dbReference type="Gene3D" id="3.90.79.10">
    <property type="entry name" value="Nucleoside Triphosphate Pyrophosphohydrolase"/>
    <property type="match status" value="1"/>
</dbReference>
<gene>
    <name evidence="5" type="primary">rppH</name>
    <name evidence="5" type="ORF">NCTC12410_00763</name>
</gene>
<sequence>MDSTLYRPNVAAILLHPDYCPKQPSTHLFFLAERIDMQGVWQFPQGGIDADESPESTLMRELEEEIGTSKIEILAEYPEWISYDFPESAITKMRPYIGQRQRYFLAKLLPEATINLAAHTPEFSRYEFVEYDEIFKRVTHFKRGVYHKVFEFFLPIITQAPITRSPRSQGGTDLC</sequence>
<dbReference type="PROSITE" id="PS51462">
    <property type="entry name" value="NUDIX"/>
    <property type="match status" value="1"/>
</dbReference>
<dbReference type="GO" id="GO:0034432">
    <property type="term" value="F:bis(5'-adenosyl)-pentaphosphatase activity"/>
    <property type="evidence" value="ECO:0007669"/>
    <property type="project" value="TreeGrafter"/>
</dbReference>
<dbReference type="NCBIfam" id="NF001936">
    <property type="entry name" value="PRK00714.1-3"/>
    <property type="match status" value="1"/>
</dbReference>
<dbReference type="EC" id="3.6.1.-" evidence="5"/>